<feature type="transmembrane region" description="Helical" evidence="1">
    <location>
        <begin position="359"/>
        <end position="380"/>
    </location>
</feature>
<reference evidence="2 3" key="1">
    <citation type="submission" date="2013-06" db="EMBL/GenBank/DDBJ databases">
        <title>The Genome Sequence of Acinetobacter gyllenbergii CIP 110306.</title>
        <authorList>
            <consortium name="The Broad Institute Genome Sequencing Platform"/>
            <consortium name="The Broad Institute Genome Sequencing Center for Infectious Disease"/>
            <person name="Cerqueira G."/>
            <person name="Feldgarden M."/>
            <person name="Courvalin P."/>
            <person name="Perichon B."/>
            <person name="Grillot-Courvalin C."/>
            <person name="Clermont D."/>
            <person name="Rocha E."/>
            <person name="Yoon E.-J."/>
            <person name="Nemec A."/>
            <person name="Young S.K."/>
            <person name="Zeng Q."/>
            <person name="Gargeya S."/>
            <person name="Fitzgerald M."/>
            <person name="Abouelleil A."/>
            <person name="Alvarado L."/>
            <person name="Berlin A.M."/>
            <person name="Chapman S.B."/>
            <person name="Dewar J."/>
            <person name="Goldberg J."/>
            <person name="Griggs A."/>
            <person name="Gujja S."/>
            <person name="Hansen M."/>
            <person name="Howarth C."/>
            <person name="Imamovic A."/>
            <person name="Larimer J."/>
            <person name="McCowan C."/>
            <person name="Murphy C."/>
            <person name="Pearson M."/>
            <person name="Priest M."/>
            <person name="Roberts A."/>
            <person name="Saif S."/>
            <person name="Shea T."/>
            <person name="Sykes S."/>
            <person name="Wortman J."/>
            <person name="Nusbaum C."/>
            <person name="Birren B."/>
        </authorList>
    </citation>
    <scope>NUCLEOTIDE SEQUENCE [LARGE SCALE GENOMIC DNA]</scope>
    <source>
        <strain evidence="2 3">CIP 110306</strain>
    </source>
</reference>
<feature type="transmembrane region" description="Helical" evidence="1">
    <location>
        <begin position="503"/>
        <end position="521"/>
    </location>
</feature>
<sequence>MKIRADIIKTGKNLHTWVGISAGILLFICFFAGGLTMFQHHLSQWATPPQQKLAAIQPNQYNQLVEQVQAKFPETQKAFTLSFSSPEGHNAPIQWEAAHAEAEDHHGIDITQTSMLATLDQNGQLIAKQENVSKLGWLIEQLHETAGIPGMMGHHTAGVMVMGVVAVLYFLAIMSGLIVLLPTLISDYFAVRKGKNKKRFWLDTHNVIGITSLPFHIIISVSVVVFAFHDIFYGALTQLVSKDKPLFERPPAVKIIEPNPQLDVEKVFLNIQKAAPDYRIDGIRFNQLDNPERASAFVALYHPDRMLRGDTFDYMSFNPYQSTPYPTKTLSTEESSAASLIRSMFALHFGNYGGEPIRWIYLIFGLGGAYLFYSGNILWIETRLRKQKNPNLPVPQQRKDVMFIANLTIGACLGCMLAIFTSMLIGRWAYVIPLQLQSHNHVFMYSYYFVFIACITYSFIIGAAKALTQLFFAIAVVLLLIPATSVLAYLFPIQGLWYSTGRLIWIDITALVFALVFIRFYQQARDRAQAAPVGSIWSTQKVGHAPSLTENQV</sequence>
<evidence type="ECO:0000256" key="1">
    <source>
        <dbReference type="SAM" id="Phobius"/>
    </source>
</evidence>
<comment type="caution">
    <text evidence="2">The sequence shown here is derived from an EMBL/GenBank/DDBJ whole genome shotgun (WGS) entry which is preliminary data.</text>
</comment>
<dbReference type="RefSeq" id="WP_016539940.1">
    <property type="nucleotide sequence ID" value="NZ_ASQH01000001.1"/>
</dbReference>
<evidence type="ECO:0000313" key="2">
    <source>
        <dbReference type="EMBL" id="EPF83536.1"/>
    </source>
</evidence>
<keyword evidence="1" id="KW-1133">Transmembrane helix</keyword>
<protein>
    <recommendedName>
        <fullName evidence="4">PepSY domain-containing protein</fullName>
    </recommendedName>
</protein>
<proteinExistence type="predicted"/>
<feature type="transmembrane region" description="Helical" evidence="1">
    <location>
        <begin position="16"/>
        <end position="38"/>
    </location>
</feature>
<dbReference type="Pfam" id="PF03929">
    <property type="entry name" value="PepSY_TM"/>
    <property type="match status" value="1"/>
</dbReference>
<dbReference type="PANTHER" id="PTHR34219">
    <property type="entry name" value="IRON-REGULATED INNER MEMBRANE PROTEIN-RELATED"/>
    <property type="match status" value="1"/>
</dbReference>
<feature type="transmembrane region" description="Helical" evidence="1">
    <location>
        <begin position="159"/>
        <end position="185"/>
    </location>
</feature>
<dbReference type="Proteomes" id="UP000014523">
    <property type="component" value="Unassembled WGS sequence"/>
</dbReference>
<dbReference type="EMBL" id="ATGG01000013">
    <property type="protein sequence ID" value="EPF83536.1"/>
    <property type="molecule type" value="Genomic_DNA"/>
</dbReference>
<feature type="transmembrane region" description="Helical" evidence="1">
    <location>
        <begin position="206"/>
        <end position="228"/>
    </location>
</feature>
<accession>A0A829HHZ2</accession>
<organism evidence="2 3">
    <name type="scientific">Acinetobacter gyllenbergii CIP 110306 = MTCC 11365</name>
    <dbReference type="NCBI Taxonomy" id="1217657"/>
    <lineage>
        <taxon>Bacteria</taxon>
        <taxon>Pseudomonadati</taxon>
        <taxon>Pseudomonadota</taxon>
        <taxon>Gammaproteobacteria</taxon>
        <taxon>Moraxellales</taxon>
        <taxon>Moraxellaceae</taxon>
        <taxon>Acinetobacter</taxon>
    </lineage>
</organism>
<name>A0A829HHZ2_9GAMM</name>
<evidence type="ECO:0008006" key="4">
    <source>
        <dbReference type="Google" id="ProtNLM"/>
    </source>
</evidence>
<dbReference type="InterPro" id="IPR005625">
    <property type="entry name" value="PepSY-ass_TM"/>
</dbReference>
<feature type="transmembrane region" description="Helical" evidence="1">
    <location>
        <begin position="445"/>
        <end position="463"/>
    </location>
</feature>
<dbReference type="PANTHER" id="PTHR34219:SF9">
    <property type="entry name" value="IRON-REGULATED INNER MEMBRANE PROTEIN"/>
    <property type="match status" value="1"/>
</dbReference>
<dbReference type="AlphaFoldDB" id="A0A829HHZ2"/>
<feature type="transmembrane region" description="Helical" evidence="1">
    <location>
        <begin position="401"/>
        <end position="425"/>
    </location>
</feature>
<gene>
    <name evidence="2" type="ORF">F957_01882</name>
</gene>
<keyword evidence="3" id="KW-1185">Reference proteome</keyword>
<keyword evidence="1" id="KW-0812">Transmembrane</keyword>
<feature type="transmembrane region" description="Helical" evidence="1">
    <location>
        <begin position="470"/>
        <end position="491"/>
    </location>
</feature>
<evidence type="ECO:0000313" key="3">
    <source>
        <dbReference type="Proteomes" id="UP000014523"/>
    </source>
</evidence>
<keyword evidence="1" id="KW-0472">Membrane</keyword>